<organism evidence="4">
    <name type="scientific">Angiostrongylus costaricensis</name>
    <name type="common">Nematode worm</name>
    <dbReference type="NCBI Taxonomy" id="334426"/>
    <lineage>
        <taxon>Eukaryota</taxon>
        <taxon>Metazoa</taxon>
        <taxon>Ecdysozoa</taxon>
        <taxon>Nematoda</taxon>
        <taxon>Chromadorea</taxon>
        <taxon>Rhabditida</taxon>
        <taxon>Rhabditina</taxon>
        <taxon>Rhabditomorpha</taxon>
        <taxon>Strongyloidea</taxon>
        <taxon>Metastrongylidae</taxon>
        <taxon>Angiostrongylus</taxon>
    </lineage>
</organism>
<dbReference type="EMBL" id="UYYA01000364">
    <property type="protein sequence ID" value="VDM53645.1"/>
    <property type="molecule type" value="Genomic_DNA"/>
</dbReference>
<gene>
    <name evidence="2" type="ORF">ACOC_LOCUS2060</name>
</gene>
<accession>A0A158PEJ1</accession>
<proteinExistence type="predicted"/>
<evidence type="ECO:0000313" key="4">
    <source>
        <dbReference type="WBParaSite" id="ACOC_0000205901-mRNA-1"/>
    </source>
</evidence>
<evidence type="ECO:0000256" key="1">
    <source>
        <dbReference type="SAM" id="Phobius"/>
    </source>
</evidence>
<evidence type="ECO:0000313" key="2">
    <source>
        <dbReference type="EMBL" id="VDM53645.1"/>
    </source>
</evidence>
<name>A0A158PEJ1_ANGCS</name>
<keyword evidence="1" id="KW-0472">Membrane</keyword>
<evidence type="ECO:0000313" key="3">
    <source>
        <dbReference type="Proteomes" id="UP000267027"/>
    </source>
</evidence>
<sequence>MYEEQKTGTGNKNGSKFVTIGAVLTFRKLRNSFLVCLIKSGLLDRVPAVGQQIAGLAALGSLMNMMIFMVLLQLIAIALAQTGFFKARMTGTVHSHTTPIISTPDLLMRGGKRIPLGTVRNFL</sequence>
<keyword evidence="3" id="KW-1185">Reference proteome</keyword>
<protein>
    <submittedName>
        <fullName evidence="2 4">Uncharacterized protein</fullName>
    </submittedName>
</protein>
<dbReference type="Proteomes" id="UP000267027">
    <property type="component" value="Unassembled WGS sequence"/>
</dbReference>
<dbReference type="AlphaFoldDB" id="A0A158PEJ1"/>
<keyword evidence="1" id="KW-1133">Transmembrane helix</keyword>
<reference evidence="4" key="1">
    <citation type="submission" date="2016-04" db="UniProtKB">
        <authorList>
            <consortium name="WormBaseParasite"/>
        </authorList>
    </citation>
    <scope>IDENTIFICATION</scope>
</reference>
<feature type="transmembrane region" description="Helical" evidence="1">
    <location>
        <begin position="53"/>
        <end position="80"/>
    </location>
</feature>
<dbReference type="WBParaSite" id="ACOC_0000205901-mRNA-1">
    <property type="protein sequence ID" value="ACOC_0000205901-mRNA-1"/>
    <property type="gene ID" value="ACOC_0000205901"/>
</dbReference>
<reference evidence="2 3" key="2">
    <citation type="submission" date="2018-11" db="EMBL/GenBank/DDBJ databases">
        <authorList>
            <consortium name="Pathogen Informatics"/>
        </authorList>
    </citation>
    <scope>NUCLEOTIDE SEQUENCE [LARGE SCALE GENOMIC DNA]</scope>
    <source>
        <strain evidence="2 3">Costa Rica</strain>
    </source>
</reference>
<keyword evidence="1" id="KW-0812">Transmembrane</keyword>